<evidence type="ECO:0000313" key="5">
    <source>
        <dbReference type="Proteomes" id="UP001604277"/>
    </source>
</evidence>
<proteinExistence type="predicted"/>
<feature type="compositionally biased region" description="Pro residues" evidence="3">
    <location>
        <begin position="29"/>
        <end position="71"/>
    </location>
</feature>
<comment type="caution">
    <text evidence="4">The sequence shown here is derived from an EMBL/GenBank/DDBJ whole genome shotgun (WGS) entry which is preliminary data.</text>
</comment>
<evidence type="ECO:0000256" key="3">
    <source>
        <dbReference type="SAM" id="MobiDB-lite"/>
    </source>
</evidence>
<reference evidence="5" key="1">
    <citation type="submission" date="2024-07" db="EMBL/GenBank/DDBJ databases">
        <title>Two chromosome-level genome assemblies of Korean endemic species Abeliophyllum distichum and Forsythia ovata (Oleaceae).</title>
        <authorList>
            <person name="Jang H."/>
        </authorList>
    </citation>
    <scope>NUCLEOTIDE SEQUENCE [LARGE SCALE GENOMIC DNA]</scope>
</reference>
<dbReference type="Gene3D" id="3.30.730.10">
    <property type="entry name" value="AP2/ERF domain"/>
    <property type="match status" value="1"/>
</dbReference>
<gene>
    <name evidence="4" type="ORF">Fot_09661</name>
</gene>
<dbReference type="AlphaFoldDB" id="A0ABD1WEM9"/>
<feature type="compositionally biased region" description="Basic and acidic residues" evidence="3">
    <location>
        <begin position="1"/>
        <end position="18"/>
    </location>
</feature>
<dbReference type="EMBL" id="JBFOLJ010000003">
    <property type="protein sequence ID" value="KAL2548131.1"/>
    <property type="molecule type" value="Genomic_DNA"/>
</dbReference>
<evidence type="ECO:0000256" key="1">
    <source>
        <dbReference type="ARBA" id="ARBA00013487"/>
    </source>
</evidence>
<name>A0ABD1WEM9_9LAMI</name>
<organism evidence="4 5">
    <name type="scientific">Forsythia ovata</name>
    <dbReference type="NCBI Taxonomy" id="205694"/>
    <lineage>
        <taxon>Eukaryota</taxon>
        <taxon>Viridiplantae</taxon>
        <taxon>Streptophyta</taxon>
        <taxon>Embryophyta</taxon>
        <taxon>Tracheophyta</taxon>
        <taxon>Spermatophyta</taxon>
        <taxon>Magnoliopsida</taxon>
        <taxon>eudicotyledons</taxon>
        <taxon>Gunneridae</taxon>
        <taxon>Pentapetalae</taxon>
        <taxon>asterids</taxon>
        <taxon>lamiids</taxon>
        <taxon>Lamiales</taxon>
        <taxon>Oleaceae</taxon>
        <taxon>Forsythieae</taxon>
        <taxon>Forsythia</taxon>
    </lineage>
</organism>
<accession>A0ABD1WEM9</accession>
<evidence type="ECO:0000256" key="2">
    <source>
        <dbReference type="ARBA" id="ARBA00043946"/>
    </source>
</evidence>
<dbReference type="InterPro" id="IPR036955">
    <property type="entry name" value="AP2/ERF_dom_sf"/>
</dbReference>
<protein>
    <recommendedName>
        <fullName evidence="1">Rhodopsin</fullName>
    </recommendedName>
</protein>
<dbReference type="Pfam" id="PF02162">
    <property type="entry name" value="XYPPX"/>
    <property type="match status" value="2"/>
</dbReference>
<dbReference type="InterPro" id="IPR006031">
    <property type="entry name" value="XYPPX"/>
</dbReference>
<comment type="subcellular location">
    <subcellularLocation>
        <location evidence="2">Cell projection</location>
        <location evidence="2">Rhabdomere membrane</location>
        <topology evidence="2">Multi-pass membrane protein</topology>
    </subcellularLocation>
</comment>
<evidence type="ECO:0000313" key="4">
    <source>
        <dbReference type="EMBL" id="KAL2548131.1"/>
    </source>
</evidence>
<feature type="region of interest" description="Disordered" evidence="3">
    <location>
        <begin position="1"/>
        <end position="85"/>
    </location>
</feature>
<dbReference type="PANTHER" id="PTHR31248">
    <property type="entry name" value="DOMAIN PROTEIN, PUTATIVE (AFU_ORTHOLOGUE AFUA_5G04290)-RELATED"/>
    <property type="match status" value="1"/>
</dbReference>
<dbReference type="Proteomes" id="UP001604277">
    <property type="component" value="Unassembled WGS sequence"/>
</dbReference>
<sequence length="247" mass="27368">MGGGKDKHDEYDESDKGLFSHLGHHLPGAYPPAPGAHPPQGYPPQGYPPSGYPPQGYPPSGYPPQGYPPQGYPAAGHPGSSAPHHSAEEAAMVYDNAAIKLLGPDALTNFTTPAAVEKQEINVTSISGYEFDKELHNVSFLTSILRFTSTQSSEPHGSSEYPVLDSMDVQNQQNYESRSCRDLIQDPEEFHDETSILPDSANDYFQVDSQFLDDLFFWSNVWFLFKEINEFSNDNFIPPIKTKKMIV</sequence>
<dbReference type="PRINTS" id="PR00239">
    <property type="entry name" value="RHODOPSNTAIL"/>
</dbReference>
<keyword evidence="5" id="KW-1185">Reference proteome</keyword>
<dbReference type="PANTHER" id="PTHR31248:SF2">
    <property type="entry name" value="DOMAIN PROTEIN, PUTATIVE (AFU_ORTHOLOGUE AFUA_5G04290)-RELATED"/>
    <property type="match status" value="1"/>
</dbReference>
<feature type="compositionally biased region" description="Low complexity" evidence="3">
    <location>
        <begin position="72"/>
        <end position="84"/>
    </location>
</feature>